<dbReference type="Gene3D" id="1.10.760.10">
    <property type="entry name" value="Cytochrome c-like domain"/>
    <property type="match status" value="1"/>
</dbReference>
<feature type="chain" id="PRO_5002726062" evidence="7">
    <location>
        <begin position="22"/>
        <end position="102"/>
    </location>
</feature>
<accession>A8LNA2</accession>
<keyword evidence="3 6" id="KW-0479">Metal-binding</keyword>
<dbReference type="eggNOG" id="COG2863">
    <property type="taxonomic scope" value="Bacteria"/>
</dbReference>
<dbReference type="PANTHER" id="PTHR33751">
    <property type="entry name" value="CBB3-TYPE CYTOCHROME C OXIDASE SUBUNIT FIXP"/>
    <property type="match status" value="1"/>
</dbReference>
<sequence length="102" mass="10480">MKSKTLLTLALLALGTTQAQAGDPASGEALYGDVCAACHGPTGKGMASYPRIAGKEADYLTDRLITYRAGERVGPNSMLMIPMAADLSDTDIANLAAYLSGG</sequence>
<dbReference type="InterPro" id="IPR036909">
    <property type="entry name" value="Cyt_c-like_dom_sf"/>
</dbReference>
<keyword evidence="10" id="KW-1185">Reference proteome</keyword>
<keyword evidence="4" id="KW-0249">Electron transport</keyword>
<evidence type="ECO:0000256" key="1">
    <source>
        <dbReference type="ARBA" id="ARBA00022448"/>
    </source>
</evidence>
<evidence type="ECO:0000256" key="5">
    <source>
        <dbReference type="ARBA" id="ARBA00023004"/>
    </source>
</evidence>
<evidence type="ECO:0000256" key="6">
    <source>
        <dbReference type="PROSITE-ProRule" id="PRU00433"/>
    </source>
</evidence>
<dbReference type="GO" id="GO:0009055">
    <property type="term" value="F:electron transfer activity"/>
    <property type="evidence" value="ECO:0007669"/>
    <property type="project" value="InterPro"/>
</dbReference>
<dbReference type="AlphaFoldDB" id="A8LNA2"/>
<evidence type="ECO:0000313" key="9">
    <source>
        <dbReference type="EMBL" id="ABV93615.1"/>
    </source>
</evidence>
<dbReference type="KEGG" id="dsh:Dshi_1873"/>
<dbReference type="GO" id="GO:0020037">
    <property type="term" value="F:heme binding"/>
    <property type="evidence" value="ECO:0007669"/>
    <property type="project" value="InterPro"/>
</dbReference>
<dbReference type="STRING" id="398580.Dshi_1873"/>
<evidence type="ECO:0000259" key="8">
    <source>
        <dbReference type="PROSITE" id="PS51007"/>
    </source>
</evidence>
<dbReference type="PROSITE" id="PS51007">
    <property type="entry name" value="CYTC"/>
    <property type="match status" value="1"/>
</dbReference>
<proteinExistence type="predicted"/>
<evidence type="ECO:0000256" key="4">
    <source>
        <dbReference type="ARBA" id="ARBA00022982"/>
    </source>
</evidence>
<dbReference type="SUPFAM" id="SSF46626">
    <property type="entry name" value="Cytochrome c"/>
    <property type="match status" value="1"/>
</dbReference>
<feature type="domain" description="Cytochrome c" evidence="8">
    <location>
        <begin position="22"/>
        <end position="102"/>
    </location>
</feature>
<feature type="signal peptide" evidence="7">
    <location>
        <begin position="1"/>
        <end position="21"/>
    </location>
</feature>
<dbReference type="InterPro" id="IPR050597">
    <property type="entry name" value="Cytochrome_c_Oxidase_Subunit"/>
</dbReference>
<evidence type="ECO:0000313" key="10">
    <source>
        <dbReference type="Proteomes" id="UP000006833"/>
    </source>
</evidence>
<gene>
    <name evidence="9" type="ordered locus">Dshi_1873</name>
</gene>
<dbReference type="GO" id="GO:0046872">
    <property type="term" value="F:metal ion binding"/>
    <property type="evidence" value="ECO:0007669"/>
    <property type="project" value="UniProtKB-KW"/>
</dbReference>
<protein>
    <submittedName>
        <fullName evidence="9">Putative cytochrome c</fullName>
    </submittedName>
</protein>
<evidence type="ECO:0000256" key="2">
    <source>
        <dbReference type="ARBA" id="ARBA00022617"/>
    </source>
</evidence>
<name>A8LNA2_DINSH</name>
<keyword evidence="7" id="KW-0732">Signal</keyword>
<dbReference type="Proteomes" id="UP000006833">
    <property type="component" value="Chromosome"/>
</dbReference>
<keyword evidence="2 6" id="KW-0349">Heme</keyword>
<dbReference type="OrthoDB" id="9808603at2"/>
<dbReference type="Pfam" id="PF00034">
    <property type="entry name" value="Cytochrom_C"/>
    <property type="match status" value="1"/>
</dbReference>
<evidence type="ECO:0000256" key="3">
    <source>
        <dbReference type="ARBA" id="ARBA00022723"/>
    </source>
</evidence>
<reference evidence="10" key="1">
    <citation type="journal article" date="2010" name="ISME J.">
        <title>The complete genome sequence of the algal symbiont Dinoroseobacter shibae: a hitchhiker's guide to life in the sea.</title>
        <authorList>
            <person name="Wagner-Dobler I."/>
            <person name="Ballhausen B."/>
            <person name="Berger M."/>
            <person name="Brinkhoff T."/>
            <person name="Buchholz I."/>
            <person name="Bunk B."/>
            <person name="Cypionka H."/>
            <person name="Daniel R."/>
            <person name="Drepper T."/>
            <person name="Gerdts G."/>
            <person name="Hahnke S."/>
            <person name="Han C."/>
            <person name="Jahn D."/>
            <person name="Kalhoefer D."/>
            <person name="Kiss H."/>
            <person name="Klenk H.P."/>
            <person name="Kyrpides N."/>
            <person name="Liebl W."/>
            <person name="Liesegang H."/>
            <person name="Meincke L."/>
            <person name="Pati A."/>
            <person name="Petersen J."/>
            <person name="Piekarski T."/>
            <person name="Pommerenke C."/>
            <person name="Pradella S."/>
            <person name="Pukall R."/>
            <person name="Rabus R."/>
            <person name="Stackebrandt E."/>
            <person name="Thole S."/>
            <person name="Thompson L."/>
            <person name="Tielen P."/>
            <person name="Tomasch J."/>
            <person name="von Jan M."/>
            <person name="Wanphrut N."/>
            <person name="Wichels A."/>
            <person name="Zech H."/>
            <person name="Simon M."/>
        </authorList>
    </citation>
    <scope>NUCLEOTIDE SEQUENCE [LARGE SCALE GENOMIC DNA]</scope>
    <source>
        <strain evidence="10">DSM 16493 / NCIMB 14021 / DFL 12</strain>
    </source>
</reference>
<keyword evidence="5 6" id="KW-0408">Iron</keyword>
<dbReference type="InterPro" id="IPR009056">
    <property type="entry name" value="Cyt_c-like_dom"/>
</dbReference>
<organism evidence="9 10">
    <name type="scientific">Dinoroseobacter shibae (strain DSM 16493 / NCIMB 14021 / DFL 12)</name>
    <dbReference type="NCBI Taxonomy" id="398580"/>
    <lineage>
        <taxon>Bacteria</taxon>
        <taxon>Pseudomonadati</taxon>
        <taxon>Pseudomonadota</taxon>
        <taxon>Alphaproteobacteria</taxon>
        <taxon>Rhodobacterales</taxon>
        <taxon>Roseobacteraceae</taxon>
        <taxon>Dinoroseobacter</taxon>
    </lineage>
</organism>
<dbReference type="PANTHER" id="PTHR33751:SF9">
    <property type="entry name" value="CYTOCHROME C4"/>
    <property type="match status" value="1"/>
</dbReference>
<keyword evidence="1" id="KW-0813">Transport</keyword>
<dbReference type="RefSeq" id="WP_012178545.1">
    <property type="nucleotide sequence ID" value="NC_009952.1"/>
</dbReference>
<evidence type="ECO:0000256" key="7">
    <source>
        <dbReference type="SAM" id="SignalP"/>
    </source>
</evidence>
<dbReference type="HOGENOM" id="CLU_128253_1_0_5"/>
<dbReference type="EMBL" id="CP000830">
    <property type="protein sequence ID" value="ABV93615.1"/>
    <property type="molecule type" value="Genomic_DNA"/>
</dbReference>